<keyword evidence="2" id="KW-1185">Reference proteome</keyword>
<organism evidence="1 2">
    <name type="scientific">Dyadobacter koreensis</name>
    <dbReference type="NCBI Taxonomy" id="408657"/>
    <lineage>
        <taxon>Bacteria</taxon>
        <taxon>Pseudomonadati</taxon>
        <taxon>Bacteroidota</taxon>
        <taxon>Cytophagia</taxon>
        <taxon>Cytophagales</taxon>
        <taxon>Spirosomataceae</taxon>
        <taxon>Dyadobacter</taxon>
    </lineage>
</organism>
<protein>
    <submittedName>
        <fullName evidence="1">Uncharacterized protein</fullName>
    </submittedName>
</protein>
<name>A0A1H6QE70_9BACT</name>
<accession>A0A1H6QE70</accession>
<dbReference type="Proteomes" id="UP000199532">
    <property type="component" value="Unassembled WGS sequence"/>
</dbReference>
<sequence>MRKIILSKAHSLFNFPEKFITCEVYVHLKCYVLIYTSVITYKNFNFGSTKID</sequence>
<evidence type="ECO:0000313" key="1">
    <source>
        <dbReference type="EMBL" id="SEI39234.1"/>
    </source>
</evidence>
<evidence type="ECO:0000313" key="2">
    <source>
        <dbReference type="Proteomes" id="UP000199532"/>
    </source>
</evidence>
<dbReference type="AlphaFoldDB" id="A0A1H6QE70"/>
<gene>
    <name evidence="1" type="ORF">SAMN04487995_0334</name>
</gene>
<reference evidence="1 2" key="1">
    <citation type="submission" date="2016-10" db="EMBL/GenBank/DDBJ databases">
        <authorList>
            <person name="de Groot N.N."/>
        </authorList>
    </citation>
    <scope>NUCLEOTIDE SEQUENCE [LARGE SCALE GENOMIC DNA]</scope>
    <source>
        <strain evidence="1 2">DSM 19938</strain>
    </source>
</reference>
<proteinExistence type="predicted"/>
<dbReference type="EMBL" id="FNXY01000001">
    <property type="protein sequence ID" value="SEI39234.1"/>
    <property type="molecule type" value="Genomic_DNA"/>
</dbReference>